<sequence length="369" mass="40931">MLTDTLPTNWSYVSEGGESIVFSYKGPDNPLYTGTVLRLRKCSLTNRNPPNAEAVVFHEEIMARLIDPTFLPKIQHVHVGQGAELWLNALAALCEPQRPLERKRTDRIDSRCQNAALATDLVGCEALTIEIKPKWGFLPSPTHLSEATQPIKTRTCRFCMHSHLKAQPSSFCPLDLYSGEECRIKKALEGLWEVWLDSDGAINNFRVFVHGKRISSEESSSISKEATISALLGILTTSPVLRTLSRLQRTLDALDIEGLATLWNAADVGGNPTVSEWHEFITSYLSSPNAPPPATPEHLRYHVLAYLLSATFKDCSIIVGIASRTVTVIDLALKSIDRLSKWEQLDREILSAYAAVPVQDRKICVDAAI</sequence>
<dbReference type="Gene3D" id="3.30.200.110">
    <property type="entry name" value="Inositol-pentakisphosphate 2-kinase, N-lobe"/>
    <property type="match status" value="1"/>
</dbReference>
<dbReference type="InterPro" id="IPR009286">
    <property type="entry name" value="Ins_P5_2-kin"/>
</dbReference>
<dbReference type="Pfam" id="PF06090">
    <property type="entry name" value="Ins_P5_2-kin"/>
    <property type="match status" value="1"/>
</dbReference>
<dbReference type="GO" id="GO:0005524">
    <property type="term" value="F:ATP binding"/>
    <property type="evidence" value="ECO:0007669"/>
    <property type="project" value="UniProtKB-KW"/>
</dbReference>
<comment type="caution">
    <text evidence="9">The sequence shown here is derived from an EMBL/GenBank/DDBJ whole genome shotgun (WGS) entry which is preliminary data.</text>
</comment>
<dbReference type="InterPro" id="IPR043001">
    <property type="entry name" value="IP5_2-K_N_lobe"/>
</dbReference>
<reference evidence="9" key="1">
    <citation type="submission" date="2023-03" db="EMBL/GenBank/DDBJ databases">
        <title>Massive genome expansion in bonnet fungi (Mycena s.s.) driven by repeated elements and novel gene families across ecological guilds.</title>
        <authorList>
            <consortium name="Lawrence Berkeley National Laboratory"/>
            <person name="Harder C.B."/>
            <person name="Miyauchi S."/>
            <person name="Viragh M."/>
            <person name="Kuo A."/>
            <person name="Thoen E."/>
            <person name="Andreopoulos B."/>
            <person name="Lu D."/>
            <person name="Skrede I."/>
            <person name="Drula E."/>
            <person name="Henrissat B."/>
            <person name="Morin E."/>
            <person name="Kohler A."/>
            <person name="Barry K."/>
            <person name="LaButti K."/>
            <person name="Morin E."/>
            <person name="Salamov A."/>
            <person name="Lipzen A."/>
            <person name="Mereny Z."/>
            <person name="Hegedus B."/>
            <person name="Baldrian P."/>
            <person name="Stursova M."/>
            <person name="Weitz H."/>
            <person name="Taylor A."/>
            <person name="Grigoriev I.V."/>
            <person name="Nagy L.G."/>
            <person name="Martin F."/>
            <person name="Kauserud H."/>
        </authorList>
    </citation>
    <scope>NUCLEOTIDE SEQUENCE</scope>
    <source>
        <strain evidence="9">9284</strain>
    </source>
</reference>
<evidence type="ECO:0000256" key="6">
    <source>
        <dbReference type="ARBA" id="ARBA00022777"/>
    </source>
</evidence>
<keyword evidence="6 8" id="KW-0418">Kinase</keyword>
<organism evidence="9 10">
    <name type="scientific">Roridomyces roridus</name>
    <dbReference type="NCBI Taxonomy" id="1738132"/>
    <lineage>
        <taxon>Eukaryota</taxon>
        <taxon>Fungi</taxon>
        <taxon>Dikarya</taxon>
        <taxon>Basidiomycota</taxon>
        <taxon>Agaricomycotina</taxon>
        <taxon>Agaricomycetes</taxon>
        <taxon>Agaricomycetidae</taxon>
        <taxon>Agaricales</taxon>
        <taxon>Marasmiineae</taxon>
        <taxon>Mycenaceae</taxon>
        <taxon>Roridomyces</taxon>
    </lineage>
</organism>
<dbReference type="PANTHER" id="PTHR14456:SF2">
    <property type="entry name" value="INOSITOL-PENTAKISPHOSPHATE 2-KINASE"/>
    <property type="match status" value="1"/>
</dbReference>
<dbReference type="GO" id="GO:0032958">
    <property type="term" value="P:inositol phosphate biosynthetic process"/>
    <property type="evidence" value="ECO:0007669"/>
    <property type="project" value="TreeGrafter"/>
</dbReference>
<comment type="catalytic activity">
    <reaction evidence="1 8">
        <text>1D-myo-inositol 1,3,4,5,6-pentakisphosphate + ATP = 1D-myo-inositol hexakisphosphate + ADP + H(+)</text>
        <dbReference type="Rhea" id="RHEA:20313"/>
        <dbReference type="ChEBI" id="CHEBI:15378"/>
        <dbReference type="ChEBI" id="CHEBI:30616"/>
        <dbReference type="ChEBI" id="CHEBI:57733"/>
        <dbReference type="ChEBI" id="CHEBI:58130"/>
        <dbReference type="ChEBI" id="CHEBI:456216"/>
        <dbReference type="EC" id="2.7.1.158"/>
    </reaction>
</comment>
<proteinExistence type="predicted"/>
<name>A0AAD7BYN9_9AGAR</name>
<keyword evidence="7 8" id="KW-0067">ATP-binding</keyword>
<keyword evidence="10" id="KW-1185">Reference proteome</keyword>
<evidence type="ECO:0000313" key="10">
    <source>
        <dbReference type="Proteomes" id="UP001221142"/>
    </source>
</evidence>
<evidence type="ECO:0000256" key="5">
    <source>
        <dbReference type="ARBA" id="ARBA00022741"/>
    </source>
</evidence>
<dbReference type="GO" id="GO:0005634">
    <property type="term" value="C:nucleus"/>
    <property type="evidence" value="ECO:0007669"/>
    <property type="project" value="TreeGrafter"/>
</dbReference>
<comment type="domain">
    <text evidence="8">The EXKPK motif is conserved in inositol-pentakisphosphate 2-kinases of both family 1 and 2.</text>
</comment>
<accession>A0AAD7BYN9</accession>
<comment type="function">
    <text evidence="8">Phosphorylates Ins(1,3,4,5,6)P5 at position 2 to form Ins(1,2,3,4,5,6)P6 (InsP6 or phytate).</text>
</comment>
<evidence type="ECO:0000256" key="7">
    <source>
        <dbReference type="ARBA" id="ARBA00022840"/>
    </source>
</evidence>
<dbReference type="EC" id="2.7.1.158" evidence="2 8"/>
<evidence type="ECO:0000313" key="9">
    <source>
        <dbReference type="EMBL" id="KAJ7633015.1"/>
    </source>
</evidence>
<evidence type="ECO:0000256" key="2">
    <source>
        <dbReference type="ARBA" id="ARBA00012023"/>
    </source>
</evidence>
<evidence type="ECO:0000256" key="8">
    <source>
        <dbReference type="RuleBase" id="RU364126"/>
    </source>
</evidence>
<keyword evidence="4 8" id="KW-0808">Transferase</keyword>
<evidence type="ECO:0000256" key="3">
    <source>
        <dbReference type="ARBA" id="ARBA00014846"/>
    </source>
</evidence>
<dbReference type="AlphaFoldDB" id="A0AAD7BYN9"/>
<protein>
    <recommendedName>
        <fullName evidence="3 8">Inositol-pentakisphosphate 2-kinase</fullName>
        <ecNumber evidence="2 8">2.7.1.158</ecNumber>
    </recommendedName>
</protein>
<evidence type="ECO:0000256" key="4">
    <source>
        <dbReference type="ARBA" id="ARBA00022679"/>
    </source>
</evidence>
<dbReference type="GO" id="GO:0035299">
    <property type="term" value="F:inositol-1,3,4,5,6-pentakisphosphate 2-kinase activity"/>
    <property type="evidence" value="ECO:0007669"/>
    <property type="project" value="UniProtKB-EC"/>
</dbReference>
<gene>
    <name evidence="9" type="ORF">FB45DRAFT_1027132</name>
</gene>
<dbReference type="PANTHER" id="PTHR14456">
    <property type="entry name" value="INOSITOL POLYPHOSPHATE KINASE 1"/>
    <property type="match status" value="1"/>
</dbReference>
<keyword evidence="5 8" id="KW-0547">Nucleotide-binding</keyword>
<dbReference type="EMBL" id="JARKIF010000008">
    <property type="protein sequence ID" value="KAJ7633015.1"/>
    <property type="molecule type" value="Genomic_DNA"/>
</dbReference>
<dbReference type="Proteomes" id="UP001221142">
    <property type="component" value="Unassembled WGS sequence"/>
</dbReference>
<evidence type="ECO:0000256" key="1">
    <source>
        <dbReference type="ARBA" id="ARBA00001774"/>
    </source>
</evidence>